<dbReference type="SUPFAM" id="SSF53697">
    <property type="entry name" value="SIS domain"/>
    <property type="match status" value="1"/>
</dbReference>
<organism evidence="6 7">
    <name type="scientific">Paenibacillus radicis</name>
    <name type="common">ex Xue et al. 2023</name>
    <dbReference type="NCBI Taxonomy" id="2972489"/>
    <lineage>
        <taxon>Bacteria</taxon>
        <taxon>Bacillati</taxon>
        <taxon>Bacillota</taxon>
        <taxon>Bacilli</taxon>
        <taxon>Bacillales</taxon>
        <taxon>Paenibacillaceae</taxon>
        <taxon>Paenibacillus</taxon>
    </lineage>
</organism>
<keyword evidence="2" id="KW-0238">DNA-binding</keyword>
<dbReference type="PROSITE" id="PS51071">
    <property type="entry name" value="HTH_RPIR"/>
    <property type="match status" value="1"/>
</dbReference>
<evidence type="ECO:0000313" key="6">
    <source>
        <dbReference type="EMBL" id="MCR8633139.1"/>
    </source>
</evidence>
<evidence type="ECO:0000313" key="7">
    <source>
        <dbReference type="Proteomes" id="UP001300012"/>
    </source>
</evidence>
<dbReference type="Pfam" id="PF01418">
    <property type="entry name" value="HTH_6"/>
    <property type="match status" value="1"/>
</dbReference>
<dbReference type="Gene3D" id="3.40.50.10490">
    <property type="entry name" value="Glucose-6-phosphate isomerase like protein, domain 1"/>
    <property type="match status" value="1"/>
</dbReference>
<dbReference type="Proteomes" id="UP001300012">
    <property type="component" value="Unassembled WGS sequence"/>
</dbReference>
<comment type="caution">
    <text evidence="6">The sequence shown here is derived from an EMBL/GenBank/DDBJ whole genome shotgun (WGS) entry which is preliminary data.</text>
</comment>
<evidence type="ECO:0000259" key="4">
    <source>
        <dbReference type="PROSITE" id="PS51071"/>
    </source>
</evidence>
<feature type="domain" description="SIS" evidence="5">
    <location>
        <begin position="120"/>
        <end position="258"/>
    </location>
</feature>
<dbReference type="Pfam" id="PF01380">
    <property type="entry name" value="SIS"/>
    <property type="match status" value="1"/>
</dbReference>
<accession>A0ABT1YIX2</accession>
<keyword evidence="1" id="KW-0805">Transcription regulation</keyword>
<dbReference type="InterPro" id="IPR046348">
    <property type="entry name" value="SIS_dom_sf"/>
</dbReference>
<dbReference type="Gene3D" id="1.10.10.10">
    <property type="entry name" value="Winged helix-like DNA-binding domain superfamily/Winged helix DNA-binding domain"/>
    <property type="match status" value="1"/>
</dbReference>
<evidence type="ECO:0000256" key="3">
    <source>
        <dbReference type="ARBA" id="ARBA00023163"/>
    </source>
</evidence>
<evidence type="ECO:0000256" key="2">
    <source>
        <dbReference type="ARBA" id="ARBA00023125"/>
    </source>
</evidence>
<gene>
    <name evidence="6" type="ORF">NV381_18210</name>
</gene>
<keyword evidence="3" id="KW-0804">Transcription</keyword>
<dbReference type="PROSITE" id="PS51464">
    <property type="entry name" value="SIS"/>
    <property type="match status" value="1"/>
</dbReference>
<dbReference type="CDD" id="cd05013">
    <property type="entry name" value="SIS_RpiR"/>
    <property type="match status" value="1"/>
</dbReference>
<dbReference type="InterPro" id="IPR000281">
    <property type="entry name" value="HTH_RpiR"/>
</dbReference>
<reference evidence="6 7" key="1">
    <citation type="submission" date="2022-08" db="EMBL/GenBank/DDBJ databases">
        <title>Paenibacillus endoradicis sp. nov., Paenibacillus radicibacter sp. nov and Paenibacillus pararadicis sp. nov., three cold-adapted plant growth-promoting bacteria isolated from root of Larix gmelinii in Great Khingan.</title>
        <authorList>
            <person name="Xue H."/>
        </authorList>
    </citation>
    <scope>NUCLEOTIDE SEQUENCE [LARGE SCALE GENOMIC DNA]</scope>
    <source>
        <strain evidence="6 7">N5-1-1-5</strain>
    </source>
</reference>
<feature type="domain" description="HTH rpiR-type" evidence="4">
    <location>
        <begin position="1"/>
        <end position="75"/>
    </location>
</feature>
<dbReference type="InterPro" id="IPR035472">
    <property type="entry name" value="RpiR-like_SIS"/>
</dbReference>
<dbReference type="EMBL" id="JANQBD010000013">
    <property type="protein sequence ID" value="MCR8633139.1"/>
    <property type="molecule type" value="Genomic_DNA"/>
</dbReference>
<evidence type="ECO:0000256" key="1">
    <source>
        <dbReference type="ARBA" id="ARBA00023015"/>
    </source>
</evidence>
<keyword evidence="7" id="KW-1185">Reference proteome</keyword>
<dbReference type="SUPFAM" id="SSF46689">
    <property type="entry name" value="Homeodomain-like"/>
    <property type="match status" value="1"/>
</dbReference>
<evidence type="ECO:0000259" key="5">
    <source>
        <dbReference type="PROSITE" id="PS51464"/>
    </source>
</evidence>
<name>A0ABT1YIX2_9BACL</name>
<dbReference type="InterPro" id="IPR009057">
    <property type="entry name" value="Homeodomain-like_sf"/>
</dbReference>
<dbReference type="PANTHER" id="PTHR30514">
    <property type="entry name" value="GLUCOKINASE"/>
    <property type="match status" value="1"/>
</dbReference>
<sequence length="279" mass="31556">MDKRFKWNLENMSANQKKIADFIEKNGTRIVTLTEQDMASELQISIASVSRFWKAAGFKNLKDYKLSLIHENGDISPANKIQNLLNKVGADDLPGDMIDLSIQYLKETSAHLSREDFNLAVQALNRSRHIHIFAPGPSEALGDLLQFRLTRFGYAATTTPKSGRELFEALAHLHKEDTVVIFGFVRMLAETEILLRHAKETGYTTILITDQLVSDMNALADIVLYSFRGQMWEFHSMVAPMALVESLIVAAGMHNKEATLKQLEHFIALRKQYSSYIPN</sequence>
<protein>
    <submittedName>
        <fullName evidence="6">MurR/RpiR family transcriptional regulator</fullName>
    </submittedName>
</protein>
<proteinExistence type="predicted"/>
<dbReference type="InterPro" id="IPR047640">
    <property type="entry name" value="RpiR-like"/>
</dbReference>
<dbReference type="InterPro" id="IPR036388">
    <property type="entry name" value="WH-like_DNA-bd_sf"/>
</dbReference>
<dbReference type="InterPro" id="IPR001347">
    <property type="entry name" value="SIS_dom"/>
</dbReference>
<dbReference type="RefSeq" id="WP_258214720.1">
    <property type="nucleotide sequence ID" value="NZ_JANQBD010000013.1"/>
</dbReference>